<dbReference type="InterPro" id="IPR007159">
    <property type="entry name" value="SpoVT-AbrB_dom"/>
</dbReference>
<evidence type="ECO:0000313" key="4">
    <source>
        <dbReference type="Proteomes" id="UP000019140"/>
    </source>
</evidence>
<evidence type="ECO:0000313" key="3">
    <source>
        <dbReference type="EMBL" id="ETW92901.1"/>
    </source>
</evidence>
<keyword evidence="4" id="KW-1185">Reference proteome</keyword>
<comment type="caution">
    <text evidence="3">The sequence shown here is derived from an EMBL/GenBank/DDBJ whole genome shotgun (WGS) entry which is preliminary data.</text>
</comment>
<name>W4L6E9_9BACT</name>
<dbReference type="Gene3D" id="2.10.260.10">
    <property type="match status" value="1"/>
</dbReference>
<evidence type="ECO:0000259" key="2">
    <source>
        <dbReference type="SMART" id="SM00966"/>
    </source>
</evidence>
<organism evidence="3 4">
    <name type="scientific">Candidatus Entotheonella gemina</name>
    <dbReference type="NCBI Taxonomy" id="1429439"/>
    <lineage>
        <taxon>Bacteria</taxon>
        <taxon>Pseudomonadati</taxon>
        <taxon>Nitrospinota/Tectimicrobiota group</taxon>
        <taxon>Candidatus Tectimicrobiota</taxon>
        <taxon>Candidatus Entotheonellia</taxon>
        <taxon>Candidatus Entotheonellales</taxon>
        <taxon>Candidatus Entotheonellaceae</taxon>
        <taxon>Candidatus Entotheonella</taxon>
    </lineage>
</organism>
<proteinExistence type="predicted"/>
<accession>W4L6E9</accession>
<dbReference type="NCBIfam" id="TIGR01439">
    <property type="entry name" value="lp_hng_hel_AbrB"/>
    <property type="match status" value="1"/>
</dbReference>
<dbReference type="GO" id="GO:0003677">
    <property type="term" value="F:DNA binding"/>
    <property type="evidence" value="ECO:0007669"/>
    <property type="project" value="InterPro"/>
</dbReference>
<dbReference type="HOGENOM" id="CLU_2205222_0_0_7"/>
<dbReference type="Proteomes" id="UP000019140">
    <property type="component" value="Unassembled WGS sequence"/>
</dbReference>
<sequence length="107" mass="12418">MTLDQRDTQRMALLKLKQKAQVTIPADLRRQFNLEEGDYLEAEATENGILLKPVSVVERPQTWQEKRAAMGPVQDLNPESDLTPREKEEQIAEWVKKARRDHAARRP</sequence>
<dbReference type="Pfam" id="PF04014">
    <property type="entry name" value="MazE_antitoxin"/>
    <property type="match status" value="1"/>
</dbReference>
<gene>
    <name evidence="3" type="ORF">ETSY2_52345</name>
</gene>
<protein>
    <recommendedName>
        <fullName evidence="2">SpoVT-AbrB domain-containing protein</fullName>
    </recommendedName>
</protein>
<dbReference type="EMBL" id="AZHX01002762">
    <property type="protein sequence ID" value="ETW92901.1"/>
    <property type="molecule type" value="Genomic_DNA"/>
</dbReference>
<dbReference type="SUPFAM" id="SSF89447">
    <property type="entry name" value="AbrB/MazE/MraZ-like"/>
    <property type="match status" value="1"/>
</dbReference>
<evidence type="ECO:0000256" key="1">
    <source>
        <dbReference type="SAM" id="MobiDB-lite"/>
    </source>
</evidence>
<feature type="region of interest" description="Disordered" evidence="1">
    <location>
        <begin position="66"/>
        <end position="89"/>
    </location>
</feature>
<reference evidence="3 4" key="1">
    <citation type="journal article" date="2014" name="Nature">
        <title>An environmental bacterial taxon with a large and distinct metabolic repertoire.</title>
        <authorList>
            <person name="Wilson M.C."/>
            <person name="Mori T."/>
            <person name="Ruckert C."/>
            <person name="Uria A.R."/>
            <person name="Helf M.J."/>
            <person name="Takada K."/>
            <person name="Gernert C."/>
            <person name="Steffens U.A."/>
            <person name="Heycke N."/>
            <person name="Schmitt S."/>
            <person name="Rinke C."/>
            <person name="Helfrich E.J."/>
            <person name="Brachmann A.O."/>
            <person name="Gurgui C."/>
            <person name="Wakimoto T."/>
            <person name="Kracht M."/>
            <person name="Crusemann M."/>
            <person name="Hentschel U."/>
            <person name="Abe I."/>
            <person name="Matsunaga S."/>
            <person name="Kalinowski J."/>
            <person name="Takeyama H."/>
            <person name="Piel J."/>
        </authorList>
    </citation>
    <scope>NUCLEOTIDE SEQUENCE [LARGE SCALE GENOMIC DNA]</scope>
    <source>
        <strain evidence="4">TSY2</strain>
    </source>
</reference>
<dbReference type="SMART" id="SM00966">
    <property type="entry name" value="SpoVT_AbrB"/>
    <property type="match status" value="1"/>
</dbReference>
<feature type="domain" description="SpoVT-AbrB" evidence="2">
    <location>
        <begin position="14"/>
        <end position="59"/>
    </location>
</feature>
<dbReference type="AlphaFoldDB" id="W4L6E9"/>
<dbReference type="InterPro" id="IPR037914">
    <property type="entry name" value="SpoVT-AbrB_sf"/>
</dbReference>